<sequence>MVCGEKEMLAVEKSKLLIPPLWNTFFSWGTNDNSESLADWGECLCAACPNPNTIITGGTSSVVCVWEICIGKDKLKHMRLKQALYGHTDAVTCLVASEAYSVIVSGSWDRSCILWDLEELSYITQLPGHAASLTALAINDLTVSSLPPPPHSYPPPHTGTPIRRRAALRPASPGQSTHWRLTDLHFIPTGEIASCAGAHLYLWTMKGQLLSCIDTTFGPEGEILCCCFTQKYEWDPRNVIVTGCADGIVRIWKTEYTRAQLPSHQAGPDSPGSPQSGVPEKADAAGKEWERHLVLSQELNRSQTVSRRRYKNNPAVTALAISRTHGSLLVGDAWGRVFSWTCEG</sequence>
<dbReference type="PANTHER" id="PTHR46108">
    <property type="entry name" value="BLUE CHEESE"/>
    <property type="match status" value="1"/>
</dbReference>
<dbReference type="InterPro" id="IPR036322">
    <property type="entry name" value="WD40_repeat_dom_sf"/>
</dbReference>
<accession>A0A8T2NK58</accession>
<dbReference type="Proteomes" id="UP000824540">
    <property type="component" value="Unassembled WGS sequence"/>
</dbReference>
<dbReference type="SMART" id="SM00320">
    <property type="entry name" value="WD40"/>
    <property type="match status" value="3"/>
</dbReference>
<dbReference type="InterPro" id="IPR001680">
    <property type="entry name" value="WD40_rpt"/>
</dbReference>
<dbReference type="SUPFAM" id="SSF50978">
    <property type="entry name" value="WD40 repeat-like"/>
    <property type="match status" value="1"/>
</dbReference>
<comment type="caution">
    <text evidence="5">The sequence shown here is derived from an EMBL/GenBank/DDBJ whole genome shotgun (WGS) entry which is preliminary data.</text>
</comment>
<evidence type="ECO:0000256" key="1">
    <source>
        <dbReference type="ARBA" id="ARBA00022574"/>
    </source>
</evidence>
<dbReference type="InterPro" id="IPR015943">
    <property type="entry name" value="WD40/YVTN_repeat-like_dom_sf"/>
</dbReference>
<evidence type="ECO:0000313" key="5">
    <source>
        <dbReference type="EMBL" id="KAG9341103.1"/>
    </source>
</evidence>
<dbReference type="InterPro" id="IPR019775">
    <property type="entry name" value="WD40_repeat_CS"/>
</dbReference>
<protein>
    <submittedName>
        <fullName evidence="5">Uncharacterized protein</fullName>
    </submittedName>
</protein>
<proteinExistence type="predicted"/>
<dbReference type="PANTHER" id="PTHR46108:SF3">
    <property type="entry name" value="WD REPEAT- AND FYVE DOMAIN-CONTAINING PROTEIN 4"/>
    <property type="match status" value="1"/>
</dbReference>
<feature type="repeat" description="WD" evidence="3">
    <location>
        <begin position="84"/>
        <end position="125"/>
    </location>
</feature>
<keyword evidence="2" id="KW-0677">Repeat</keyword>
<dbReference type="PROSITE" id="PS00678">
    <property type="entry name" value="WD_REPEATS_1"/>
    <property type="match status" value="1"/>
</dbReference>
<evidence type="ECO:0000256" key="4">
    <source>
        <dbReference type="SAM" id="MobiDB-lite"/>
    </source>
</evidence>
<reference evidence="5" key="1">
    <citation type="thesis" date="2021" institute="BYU ScholarsArchive" country="Provo, UT, USA">
        <title>Applications of and Algorithms for Genome Assembly and Genomic Analyses with an Emphasis on Marine Teleosts.</title>
        <authorList>
            <person name="Pickett B.D."/>
        </authorList>
    </citation>
    <scope>NUCLEOTIDE SEQUENCE</scope>
    <source>
        <strain evidence="5">HI-2016</strain>
    </source>
</reference>
<feature type="region of interest" description="Disordered" evidence="4">
    <location>
        <begin position="260"/>
        <end position="283"/>
    </location>
</feature>
<evidence type="ECO:0000256" key="2">
    <source>
        <dbReference type="ARBA" id="ARBA00022737"/>
    </source>
</evidence>
<keyword evidence="1 3" id="KW-0853">WD repeat</keyword>
<gene>
    <name evidence="5" type="ORF">JZ751_019857</name>
</gene>
<evidence type="ECO:0000313" key="6">
    <source>
        <dbReference type="Proteomes" id="UP000824540"/>
    </source>
</evidence>
<dbReference type="GO" id="GO:0019882">
    <property type="term" value="P:antigen processing and presentation"/>
    <property type="evidence" value="ECO:0007669"/>
    <property type="project" value="TreeGrafter"/>
</dbReference>
<dbReference type="PROSITE" id="PS50082">
    <property type="entry name" value="WD_REPEATS_2"/>
    <property type="match status" value="1"/>
</dbReference>
<organism evidence="5 6">
    <name type="scientific">Albula glossodonta</name>
    <name type="common">roundjaw bonefish</name>
    <dbReference type="NCBI Taxonomy" id="121402"/>
    <lineage>
        <taxon>Eukaryota</taxon>
        <taxon>Metazoa</taxon>
        <taxon>Chordata</taxon>
        <taxon>Craniata</taxon>
        <taxon>Vertebrata</taxon>
        <taxon>Euteleostomi</taxon>
        <taxon>Actinopterygii</taxon>
        <taxon>Neopterygii</taxon>
        <taxon>Teleostei</taxon>
        <taxon>Albuliformes</taxon>
        <taxon>Albulidae</taxon>
        <taxon>Albula</taxon>
    </lineage>
</organism>
<dbReference type="AlphaFoldDB" id="A0A8T2NK58"/>
<dbReference type="InterPro" id="IPR051944">
    <property type="entry name" value="BEACH_domain_protein"/>
</dbReference>
<keyword evidence="6" id="KW-1185">Reference proteome</keyword>
<name>A0A8T2NK58_9TELE</name>
<dbReference type="Pfam" id="PF00400">
    <property type="entry name" value="WD40"/>
    <property type="match status" value="2"/>
</dbReference>
<evidence type="ECO:0000256" key="3">
    <source>
        <dbReference type="PROSITE-ProRule" id="PRU00221"/>
    </source>
</evidence>
<dbReference type="PROSITE" id="PS50294">
    <property type="entry name" value="WD_REPEATS_REGION"/>
    <property type="match status" value="1"/>
</dbReference>
<dbReference type="Gene3D" id="2.130.10.10">
    <property type="entry name" value="YVTN repeat-like/Quinoprotein amine dehydrogenase"/>
    <property type="match status" value="2"/>
</dbReference>
<dbReference type="OrthoDB" id="10018316at2759"/>
<dbReference type="EMBL" id="JAFBMS010000038">
    <property type="protein sequence ID" value="KAG9341103.1"/>
    <property type="molecule type" value="Genomic_DNA"/>
</dbReference>